<feature type="region of interest" description="Disordered" evidence="1">
    <location>
        <begin position="33"/>
        <end position="55"/>
    </location>
</feature>
<keyword evidence="3" id="KW-1185">Reference proteome</keyword>
<evidence type="ECO:0000256" key="1">
    <source>
        <dbReference type="SAM" id="MobiDB-lite"/>
    </source>
</evidence>
<reference evidence="2 3" key="1">
    <citation type="journal article" date="2018" name="Front. Plant Sci.">
        <title>Red Clover (Trifolium pratense) and Zigzag Clover (T. medium) - A Picture of Genomic Similarities and Differences.</title>
        <authorList>
            <person name="Dluhosova J."/>
            <person name="Istvanek J."/>
            <person name="Nedelnik J."/>
            <person name="Repkova J."/>
        </authorList>
    </citation>
    <scope>NUCLEOTIDE SEQUENCE [LARGE SCALE GENOMIC DNA]</scope>
    <source>
        <strain evidence="3">cv. 10/8</strain>
        <tissue evidence="2">Leaf</tissue>
    </source>
</reference>
<name>A0A392PLR2_9FABA</name>
<proteinExistence type="predicted"/>
<dbReference type="Proteomes" id="UP000265520">
    <property type="component" value="Unassembled WGS sequence"/>
</dbReference>
<sequence length="55" mass="6082">LAICIERKCQLNEDYQDCIGSVDHIDSMSEEESVVGDDLLSIQPPSETISGKVDR</sequence>
<protein>
    <submittedName>
        <fullName evidence="2">Rab3 GTPase-activating protein catalytic subunit-like</fullName>
    </submittedName>
</protein>
<evidence type="ECO:0000313" key="2">
    <source>
        <dbReference type="EMBL" id="MCI13031.1"/>
    </source>
</evidence>
<organism evidence="2 3">
    <name type="scientific">Trifolium medium</name>
    <dbReference type="NCBI Taxonomy" id="97028"/>
    <lineage>
        <taxon>Eukaryota</taxon>
        <taxon>Viridiplantae</taxon>
        <taxon>Streptophyta</taxon>
        <taxon>Embryophyta</taxon>
        <taxon>Tracheophyta</taxon>
        <taxon>Spermatophyta</taxon>
        <taxon>Magnoliopsida</taxon>
        <taxon>eudicotyledons</taxon>
        <taxon>Gunneridae</taxon>
        <taxon>Pentapetalae</taxon>
        <taxon>rosids</taxon>
        <taxon>fabids</taxon>
        <taxon>Fabales</taxon>
        <taxon>Fabaceae</taxon>
        <taxon>Papilionoideae</taxon>
        <taxon>50 kb inversion clade</taxon>
        <taxon>NPAAA clade</taxon>
        <taxon>Hologalegina</taxon>
        <taxon>IRL clade</taxon>
        <taxon>Trifolieae</taxon>
        <taxon>Trifolium</taxon>
    </lineage>
</organism>
<accession>A0A392PLR2</accession>
<dbReference type="AlphaFoldDB" id="A0A392PLR2"/>
<dbReference type="EMBL" id="LXQA010086581">
    <property type="protein sequence ID" value="MCI13031.1"/>
    <property type="molecule type" value="Genomic_DNA"/>
</dbReference>
<feature type="non-terminal residue" evidence="2">
    <location>
        <position position="1"/>
    </location>
</feature>
<comment type="caution">
    <text evidence="2">The sequence shown here is derived from an EMBL/GenBank/DDBJ whole genome shotgun (WGS) entry which is preliminary data.</text>
</comment>
<evidence type="ECO:0000313" key="3">
    <source>
        <dbReference type="Proteomes" id="UP000265520"/>
    </source>
</evidence>